<evidence type="ECO:0000256" key="2">
    <source>
        <dbReference type="ARBA" id="ARBA00012884"/>
    </source>
</evidence>
<dbReference type="InterPro" id="IPR029510">
    <property type="entry name" value="Ald_DH_CS_GLU"/>
</dbReference>
<protein>
    <recommendedName>
        <fullName evidence="2">L-glutamate gamma-semialdehyde dehydrogenase</fullName>
        <ecNumber evidence="2">1.2.1.88</ecNumber>
    </recommendedName>
</protein>
<dbReference type="Gene3D" id="3.40.309.10">
    <property type="entry name" value="Aldehyde Dehydrogenase, Chain A, domain 2"/>
    <property type="match status" value="1"/>
</dbReference>
<evidence type="ECO:0000256" key="1">
    <source>
        <dbReference type="ARBA" id="ARBA00004786"/>
    </source>
</evidence>
<sequence>IMRNRIYELSAWMIYEVNKNWAEAYADVAEAIDFCEYYAREMQRLAGPQQVYQLPGEHAEMQYIPLGAGLAIPPWNFALAITTGLVVAPLVTGNTVVLKPSPRSPVIAYKLMEILAEVGVPAGVVNFITGEDSVIGDLLVDHPKTRFIGFTGSKEIGLRIYERAAKVHPGQRWLKRTVLEMGGKDTTVVDETADIDAAAQAIVAAAFGFQGQKCSACSRVVAVAPVYDELLEKVVERARTLTVGDPAQRESALGAVIDGRSLDKIREYIEIGKQEGRLVLGGELPNNPESEGYFAPPTIFADIAPNARLAQEEIFGPVLAFIKAGDFDEAMDVANNTEFGLTGGLFSNVPERLERAREDLHVGNLYLNRKITGAMVGVHPFGGFNMSGTDSKGGGPDYLLLFMQGKSIAEKKAS</sequence>
<evidence type="ECO:0000259" key="8">
    <source>
        <dbReference type="Pfam" id="PF00171"/>
    </source>
</evidence>
<dbReference type="PANTHER" id="PTHR42862:SF1">
    <property type="entry name" value="DELTA-1-PYRROLINE-5-CARBOXYLATE DEHYDROGENASE 2, ISOFORM A-RELATED"/>
    <property type="match status" value="1"/>
</dbReference>
<dbReference type="InterPro" id="IPR016161">
    <property type="entry name" value="Ald_DH/histidinol_DH"/>
</dbReference>
<dbReference type="EC" id="1.2.1.88" evidence="2"/>
<organism evidence="9 10">
    <name type="scientific">Kouleothrix aurantiaca</name>
    <dbReference type="NCBI Taxonomy" id="186479"/>
    <lineage>
        <taxon>Bacteria</taxon>
        <taxon>Bacillati</taxon>
        <taxon>Chloroflexota</taxon>
        <taxon>Chloroflexia</taxon>
        <taxon>Chloroflexales</taxon>
        <taxon>Roseiflexineae</taxon>
        <taxon>Roseiflexaceae</taxon>
        <taxon>Kouleothrix</taxon>
    </lineage>
</organism>
<dbReference type="InterPro" id="IPR016163">
    <property type="entry name" value="Ald_DH_C"/>
</dbReference>
<dbReference type="GO" id="GO:0004657">
    <property type="term" value="F:proline dehydrogenase activity"/>
    <property type="evidence" value="ECO:0007669"/>
    <property type="project" value="UniProtKB-ARBA"/>
</dbReference>
<comment type="caution">
    <text evidence="9">The sequence shown here is derived from an EMBL/GenBank/DDBJ whole genome shotgun (WGS) entry which is preliminary data.</text>
</comment>
<comment type="pathway">
    <text evidence="1">Amino-acid degradation; L-proline degradation into L-glutamate; L-glutamate from L-proline: step 2/2.</text>
</comment>
<keyword evidence="10" id="KW-1185">Reference proteome</keyword>
<dbReference type="GO" id="GO:0010133">
    <property type="term" value="P:L-proline catabolic process to L-glutamate"/>
    <property type="evidence" value="ECO:0007669"/>
    <property type="project" value="TreeGrafter"/>
</dbReference>
<gene>
    <name evidence="9" type="ORF">SE17_25835</name>
</gene>
<reference evidence="9 10" key="1">
    <citation type="submission" date="2015-09" db="EMBL/GenBank/DDBJ databases">
        <title>Draft genome sequence of Kouleothrix aurantiaca JCM 19913.</title>
        <authorList>
            <person name="Hemp J."/>
        </authorList>
    </citation>
    <scope>NUCLEOTIDE SEQUENCE [LARGE SCALE GENOMIC DNA]</scope>
    <source>
        <strain evidence="9 10">COM-B</strain>
    </source>
</reference>
<feature type="non-terminal residue" evidence="9">
    <location>
        <position position="1"/>
    </location>
</feature>
<evidence type="ECO:0000313" key="9">
    <source>
        <dbReference type="EMBL" id="KPV50624.1"/>
    </source>
</evidence>
<accession>A0A0P9D603</accession>
<dbReference type="AlphaFoldDB" id="A0A0P9D603"/>
<dbReference type="EMBL" id="LJCR01001295">
    <property type="protein sequence ID" value="KPV50624.1"/>
    <property type="molecule type" value="Genomic_DNA"/>
</dbReference>
<proteinExistence type="inferred from homology"/>
<comment type="catalytic activity">
    <reaction evidence="5">
        <text>L-glutamate 5-semialdehyde + NAD(+) + H2O = L-glutamate + NADH + 2 H(+)</text>
        <dbReference type="Rhea" id="RHEA:30235"/>
        <dbReference type="ChEBI" id="CHEBI:15377"/>
        <dbReference type="ChEBI" id="CHEBI:15378"/>
        <dbReference type="ChEBI" id="CHEBI:29985"/>
        <dbReference type="ChEBI" id="CHEBI:57540"/>
        <dbReference type="ChEBI" id="CHEBI:57945"/>
        <dbReference type="ChEBI" id="CHEBI:58066"/>
        <dbReference type="EC" id="1.2.1.88"/>
    </reaction>
</comment>
<dbReference type="InterPro" id="IPR050485">
    <property type="entry name" value="Proline_metab_enzyme"/>
</dbReference>
<dbReference type="Gene3D" id="3.40.605.10">
    <property type="entry name" value="Aldehyde Dehydrogenase, Chain A, domain 1"/>
    <property type="match status" value="1"/>
</dbReference>
<dbReference type="PANTHER" id="PTHR42862">
    <property type="entry name" value="DELTA-1-PYRROLINE-5-CARBOXYLATE DEHYDROGENASE 1, ISOFORM A-RELATED"/>
    <property type="match status" value="1"/>
</dbReference>
<name>A0A0P9D603_9CHLR</name>
<dbReference type="InterPro" id="IPR016160">
    <property type="entry name" value="Ald_DH_CS_CYS"/>
</dbReference>
<evidence type="ECO:0000256" key="6">
    <source>
        <dbReference type="PROSITE-ProRule" id="PRU10007"/>
    </source>
</evidence>
<dbReference type="PROSITE" id="PS00687">
    <property type="entry name" value="ALDEHYDE_DEHYDR_GLU"/>
    <property type="match status" value="1"/>
</dbReference>
<dbReference type="InterPro" id="IPR015590">
    <property type="entry name" value="Aldehyde_DH_dom"/>
</dbReference>
<dbReference type="SUPFAM" id="SSF53720">
    <property type="entry name" value="ALDH-like"/>
    <property type="match status" value="1"/>
</dbReference>
<evidence type="ECO:0000256" key="4">
    <source>
        <dbReference type="ARBA" id="ARBA00023027"/>
    </source>
</evidence>
<comment type="similarity">
    <text evidence="7">Belongs to the aldehyde dehydrogenase family.</text>
</comment>
<dbReference type="PATRIC" id="fig|186479.3.peg.1284"/>
<dbReference type="NCBIfam" id="NF002852">
    <property type="entry name" value="PRK03137.1"/>
    <property type="match status" value="1"/>
</dbReference>
<evidence type="ECO:0000313" key="10">
    <source>
        <dbReference type="Proteomes" id="UP000050509"/>
    </source>
</evidence>
<feature type="domain" description="Aldehyde dehydrogenase" evidence="8">
    <location>
        <begin position="1"/>
        <end position="407"/>
    </location>
</feature>
<feature type="active site" evidence="6">
    <location>
        <position position="180"/>
    </location>
</feature>
<dbReference type="GO" id="GO:0003842">
    <property type="term" value="F:L-glutamate gamma-semialdehyde dehydrogenase activity"/>
    <property type="evidence" value="ECO:0007669"/>
    <property type="project" value="UniProtKB-EC"/>
</dbReference>
<keyword evidence="3 7" id="KW-0560">Oxidoreductase</keyword>
<dbReference type="InterPro" id="IPR016162">
    <property type="entry name" value="Ald_DH_N"/>
</dbReference>
<dbReference type="GO" id="GO:0009898">
    <property type="term" value="C:cytoplasmic side of plasma membrane"/>
    <property type="evidence" value="ECO:0007669"/>
    <property type="project" value="TreeGrafter"/>
</dbReference>
<evidence type="ECO:0000256" key="3">
    <source>
        <dbReference type="ARBA" id="ARBA00023002"/>
    </source>
</evidence>
<dbReference type="Proteomes" id="UP000050509">
    <property type="component" value="Unassembled WGS sequence"/>
</dbReference>
<dbReference type="FunFam" id="3.40.309.10:FF:000005">
    <property type="entry name" value="1-pyrroline-5-carboxylate dehydrogenase 1"/>
    <property type="match status" value="1"/>
</dbReference>
<dbReference type="PROSITE" id="PS00070">
    <property type="entry name" value="ALDEHYDE_DEHYDR_CYS"/>
    <property type="match status" value="1"/>
</dbReference>
<evidence type="ECO:0000256" key="5">
    <source>
        <dbReference type="ARBA" id="ARBA00048142"/>
    </source>
</evidence>
<evidence type="ECO:0000256" key="7">
    <source>
        <dbReference type="RuleBase" id="RU003345"/>
    </source>
</evidence>
<keyword evidence="4" id="KW-0520">NAD</keyword>
<dbReference type="Pfam" id="PF00171">
    <property type="entry name" value="Aldedh"/>
    <property type="match status" value="1"/>
</dbReference>